<name>A0A6A4ZB50_9STRA</name>
<evidence type="ECO:0000256" key="1">
    <source>
        <dbReference type="SAM" id="MobiDB-lite"/>
    </source>
</evidence>
<organism evidence="2">
    <name type="scientific">Aphanomyces stellatus</name>
    <dbReference type="NCBI Taxonomy" id="120398"/>
    <lineage>
        <taxon>Eukaryota</taxon>
        <taxon>Sar</taxon>
        <taxon>Stramenopiles</taxon>
        <taxon>Oomycota</taxon>
        <taxon>Saprolegniomycetes</taxon>
        <taxon>Saprolegniales</taxon>
        <taxon>Verrucalvaceae</taxon>
        <taxon>Aphanomyces</taxon>
    </lineage>
</organism>
<sequence length="190" mass="20667">PALPASDKCEFHKNRDKCSVPACCNQVYARSRCVRHGGKLQCQYPNCRGNVRVDGLCLRHAAANGTKKLCAVHGCDRVARVQGKCVAHGGGRLCGYEQCTSYARVGGVCQRHRRHCTVGSDEDTSSSGGEDTSRGPIPRRGAVVEILDKRPVDLGDMNIMASAWGDCVLDITPVDFDSEDVLSLIEIFRF</sequence>
<dbReference type="PANTHER" id="PTHR31827:SF1">
    <property type="entry name" value="EMB|CAB89363.1"/>
    <property type="match status" value="1"/>
</dbReference>
<feature type="non-terminal residue" evidence="2">
    <location>
        <position position="1"/>
    </location>
</feature>
<dbReference type="PANTHER" id="PTHR31827">
    <property type="entry name" value="EMB|CAB89363.1"/>
    <property type="match status" value="1"/>
</dbReference>
<proteinExistence type="predicted"/>
<accession>A0A6A4ZB50</accession>
<dbReference type="EMBL" id="VJMH01001131">
    <property type="protein sequence ID" value="KAF0713053.1"/>
    <property type="molecule type" value="Genomic_DNA"/>
</dbReference>
<evidence type="ECO:0000313" key="2">
    <source>
        <dbReference type="EMBL" id="KAF0713053.1"/>
    </source>
</evidence>
<dbReference type="AlphaFoldDB" id="A0A6A4ZB50"/>
<feature type="region of interest" description="Disordered" evidence="1">
    <location>
        <begin position="118"/>
        <end position="137"/>
    </location>
</feature>
<comment type="caution">
    <text evidence="2">The sequence shown here is derived from an EMBL/GenBank/DDBJ whole genome shotgun (WGS) entry which is preliminary data.</text>
</comment>
<dbReference type="OrthoDB" id="86077at2759"/>
<protein>
    <submittedName>
        <fullName evidence="2">Uncharacterized protein</fullName>
    </submittedName>
</protein>
<reference evidence="2" key="1">
    <citation type="submission" date="2019-06" db="EMBL/GenBank/DDBJ databases">
        <title>Genomics analysis of Aphanomyces spp. identifies a new class of oomycete effector associated with host adaptation.</title>
        <authorList>
            <person name="Gaulin E."/>
        </authorList>
    </citation>
    <scope>NUCLEOTIDE SEQUENCE</scope>
    <source>
        <strain evidence="2">CBS 578.67</strain>
    </source>
</reference>
<gene>
    <name evidence="2" type="ORF">As57867_004529</name>
</gene>